<feature type="chain" id="PRO_5012081428" description="Peptidoglycan-binding protein, CsiV" evidence="2">
    <location>
        <begin position="22"/>
        <end position="528"/>
    </location>
</feature>
<dbReference type="EMBL" id="CP020465">
    <property type="protein sequence ID" value="ASP48674.1"/>
    <property type="molecule type" value="Genomic_DNA"/>
</dbReference>
<dbReference type="KEGG" id="cber:B5D82_13380"/>
<dbReference type="Proteomes" id="UP000202259">
    <property type="component" value="Chromosome"/>
</dbReference>
<dbReference type="InterPro" id="IPR021241">
    <property type="entry name" value="CsiV"/>
</dbReference>
<evidence type="ECO:0008006" key="5">
    <source>
        <dbReference type="Google" id="ProtNLM"/>
    </source>
</evidence>
<accession>A0A222GBD1</accession>
<keyword evidence="2" id="KW-0732">Signal</keyword>
<evidence type="ECO:0000313" key="3">
    <source>
        <dbReference type="EMBL" id="ASP48674.1"/>
    </source>
</evidence>
<gene>
    <name evidence="3" type="ORF">B5D82_13380</name>
</gene>
<dbReference type="AlphaFoldDB" id="A0A222GBD1"/>
<evidence type="ECO:0000256" key="1">
    <source>
        <dbReference type="SAM" id="MobiDB-lite"/>
    </source>
</evidence>
<dbReference type="Pfam" id="PF10972">
    <property type="entry name" value="CsiV"/>
    <property type="match status" value="1"/>
</dbReference>
<protein>
    <recommendedName>
        <fullName evidence="5">Peptidoglycan-binding protein, CsiV</fullName>
    </recommendedName>
</protein>
<sequence>MKLTQLFLCSAALALPLTINAATQKSDDRWFDVEIILFSQLGDKSQLKESFPDTSELPKHQRVEDLLRRYLNPDIRGLKQLLPSCDSPQYEENLVKKTAKLPTLFKEKSLTELALTATEESIFDVENRTAEQNNSQFSDSTDSATLPSAANESSSIPTLPENANDEDANKAINNNTLYSETQSDALDGTTLSPEPELTAQEQEKIQNLVIAAEAEFQTLKFQYTPTTEAKLLCRIDQIHFTDYQVNNPEFDYYGFAVDKMPLLIDGQEEVGNNNTHLLSKASLQLDDIIQDLRYSKNFRPLLHMGWRQVARPEKESIPVKVYAGENFASDHQKKLVRYNKQKNQHIAQAIETTNQQSPVGISTLKNQAKNSQEEKVQAAQKLRIQEVIAQLSQVNEDTEALLTSFKTQDLSLKLGNENPLIAEPPLAPVQPWFIDGFFNIHLKHYLFITADFNILDKNLAELATAQLAANAPALANADIKIAKPIQAKAIRFKQDRRVISGEVHYFDHPYMGMIVQIRPYTKPEPEDK</sequence>
<feature type="compositionally biased region" description="Polar residues" evidence="1">
    <location>
        <begin position="130"/>
        <end position="157"/>
    </location>
</feature>
<dbReference type="OrthoDB" id="5566524at2"/>
<evidence type="ECO:0000313" key="4">
    <source>
        <dbReference type="Proteomes" id="UP000202259"/>
    </source>
</evidence>
<organism evidence="3 4">
    <name type="scientific">Cognaticolwellia beringensis</name>
    <dbReference type="NCBI Taxonomy" id="1967665"/>
    <lineage>
        <taxon>Bacteria</taxon>
        <taxon>Pseudomonadati</taxon>
        <taxon>Pseudomonadota</taxon>
        <taxon>Gammaproteobacteria</taxon>
        <taxon>Alteromonadales</taxon>
        <taxon>Colwelliaceae</taxon>
        <taxon>Cognaticolwellia</taxon>
    </lineage>
</organism>
<dbReference type="RefSeq" id="WP_081152196.1">
    <property type="nucleotide sequence ID" value="NZ_CP020465.1"/>
</dbReference>
<proteinExistence type="predicted"/>
<evidence type="ECO:0000256" key="2">
    <source>
        <dbReference type="SAM" id="SignalP"/>
    </source>
</evidence>
<name>A0A222GBD1_9GAMM</name>
<feature type="signal peptide" evidence="2">
    <location>
        <begin position="1"/>
        <end position="21"/>
    </location>
</feature>
<feature type="region of interest" description="Disordered" evidence="1">
    <location>
        <begin position="130"/>
        <end position="167"/>
    </location>
</feature>
<reference evidence="3 4" key="1">
    <citation type="submission" date="2017-08" db="EMBL/GenBank/DDBJ databases">
        <title>Complete genome of Colwellia sp. NB097-1, a psychrophile bacterium ioslated from Bering Sea.</title>
        <authorList>
            <person name="Chen X."/>
        </authorList>
    </citation>
    <scope>NUCLEOTIDE SEQUENCE [LARGE SCALE GENOMIC DNA]</scope>
    <source>
        <strain evidence="3 4">NB097-1</strain>
    </source>
</reference>
<keyword evidence="4" id="KW-1185">Reference proteome</keyword>